<dbReference type="EMBL" id="JAPZBO010000005">
    <property type="protein sequence ID" value="KAJ5315520.1"/>
    <property type="molecule type" value="Genomic_DNA"/>
</dbReference>
<feature type="transmembrane region" description="Helical" evidence="1">
    <location>
        <begin position="21"/>
        <end position="37"/>
    </location>
</feature>
<reference evidence="2" key="2">
    <citation type="journal article" date="2023" name="IMA Fungus">
        <title>Comparative genomic study of the Penicillium genus elucidates a diverse pangenome and 15 lateral gene transfer events.</title>
        <authorList>
            <person name="Petersen C."/>
            <person name="Sorensen T."/>
            <person name="Nielsen M.R."/>
            <person name="Sondergaard T.E."/>
            <person name="Sorensen J.L."/>
            <person name="Fitzpatrick D.A."/>
            <person name="Frisvad J.C."/>
            <person name="Nielsen K.L."/>
        </authorList>
    </citation>
    <scope>NUCLEOTIDE SEQUENCE</scope>
    <source>
        <strain evidence="2">IBT 21472</strain>
    </source>
</reference>
<proteinExistence type="predicted"/>
<evidence type="ECO:0000313" key="2">
    <source>
        <dbReference type="EMBL" id="KAJ5315520.1"/>
    </source>
</evidence>
<evidence type="ECO:0000256" key="1">
    <source>
        <dbReference type="SAM" id="Phobius"/>
    </source>
</evidence>
<gene>
    <name evidence="2" type="ORF">N7476_005827</name>
</gene>
<comment type="caution">
    <text evidence="2">The sequence shown here is derived from an EMBL/GenBank/DDBJ whole genome shotgun (WGS) entry which is preliminary data.</text>
</comment>
<evidence type="ECO:0008006" key="4">
    <source>
        <dbReference type="Google" id="ProtNLM"/>
    </source>
</evidence>
<sequence>MATPTETQIQRERDYERFKNYTAYGFLIVAPIIIALPPRRLDLNSVALASAFAFSANYITHERTGRSIVERIESRISTRPGIMRELPSGRAEEIQAKLRAARDAQMQNAAGEELEKMKARQDQEQGVVDRVWMGGESVGWKERRLREEQKAIEEGKGYGDLIMDHIWDVWNWGRKTEEEEDDDDE</sequence>
<dbReference type="Proteomes" id="UP001147746">
    <property type="component" value="Unassembled WGS sequence"/>
</dbReference>
<name>A0A9W9PWE9_9EURO</name>
<reference evidence="2" key="1">
    <citation type="submission" date="2022-12" db="EMBL/GenBank/DDBJ databases">
        <authorList>
            <person name="Petersen C."/>
        </authorList>
    </citation>
    <scope>NUCLEOTIDE SEQUENCE</scope>
    <source>
        <strain evidence="2">IBT 21472</strain>
    </source>
</reference>
<accession>A0A9W9PWE9</accession>
<dbReference type="AlphaFoldDB" id="A0A9W9PWE9"/>
<keyword evidence="1" id="KW-1133">Transmembrane helix</keyword>
<organism evidence="2 3">
    <name type="scientific">Penicillium atrosanguineum</name>
    <dbReference type="NCBI Taxonomy" id="1132637"/>
    <lineage>
        <taxon>Eukaryota</taxon>
        <taxon>Fungi</taxon>
        <taxon>Dikarya</taxon>
        <taxon>Ascomycota</taxon>
        <taxon>Pezizomycotina</taxon>
        <taxon>Eurotiomycetes</taxon>
        <taxon>Eurotiomycetidae</taxon>
        <taxon>Eurotiales</taxon>
        <taxon>Aspergillaceae</taxon>
        <taxon>Penicillium</taxon>
    </lineage>
</organism>
<keyword evidence="1" id="KW-0472">Membrane</keyword>
<evidence type="ECO:0000313" key="3">
    <source>
        <dbReference type="Proteomes" id="UP001147746"/>
    </source>
</evidence>
<keyword evidence="3" id="KW-1185">Reference proteome</keyword>
<protein>
    <recommendedName>
        <fullName evidence="4">Rhomboid family membrane protein</fullName>
    </recommendedName>
</protein>
<keyword evidence="1" id="KW-0812">Transmembrane</keyword>